<evidence type="ECO:0000256" key="2">
    <source>
        <dbReference type="SAM" id="Coils"/>
    </source>
</evidence>
<dbReference type="STRING" id="1448308.A0A2T2NM35"/>
<evidence type="ECO:0000259" key="4">
    <source>
        <dbReference type="Pfam" id="PF06428"/>
    </source>
</evidence>
<keyword evidence="6" id="KW-1185">Reference proteome</keyword>
<dbReference type="GO" id="GO:0005085">
    <property type="term" value="F:guanyl-nucleotide exchange factor activity"/>
    <property type="evidence" value="ECO:0007669"/>
    <property type="project" value="InterPro"/>
</dbReference>
<dbReference type="SUPFAM" id="SSF144284">
    <property type="entry name" value="Sec2 N-terminal region"/>
    <property type="match status" value="1"/>
</dbReference>
<dbReference type="AlphaFoldDB" id="A0A2T2NM35"/>
<feature type="domain" description="GDP/GTP exchange factor Sec2 N-terminal" evidence="4">
    <location>
        <begin position="126"/>
        <end position="200"/>
    </location>
</feature>
<dbReference type="Pfam" id="PF06428">
    <property type="entry name" value="Sec2p"/>
    <property type="match status" value="1"/>
</dbReference>
<organism evidence="5 6">
    <name type="scientific">Corynespora cassiicola Philippines</name>
    <dbReference type="NCBI Taxonomy" id="1448308"/>
    <lineage>
        <taxon>Eukaryota</taxon>
        <taxon>Fungi</taxon>
        <taxon>Dikarya</taxon>
        <taxon>Ascomycota</taxon>
        <taxon>Pezizomycotina</taxon>
        <taxon>Dothideomycetes</taxon>
        <taxon>Pleosporomycetidae</taxon>
        <taxon>Pleosporales</taxon>
        <taxon>Corynesporascaceae</taxon>
        <taxon>Corynespora</taxon>
    </lineage>
</organism>
<keyword evidence="1 2" id="KW-0175">Coiled coil</keyword>
<dbReference type="GO" id="GO:0070319">
    <property type="term" value="C:Golgi to plasma membrane transport vesicle"/>
    <property type="evidence" value="ECO:0007669"/>
    <property type="project" value="TreeGrafter"/>
</dbReference>
<gene>
    <name evidence="5" type="ORF">BS50DRAFT_495194</name>
</gene>
<evidence type="ECO:0000313" key="5">
    <source>
        <dbReference type="EMBL" id="PSN66485.1"/>
    </source>
</evidence>
<protein>
    <recommendedName>
        <fullName evidence="4">GDP/GTP exchange factor Sec2 N-terminal domain-containing protein</fullName>
    </recommendedName>
</protein>
<dbReference type="InterPro" id="IPR009449">
    <property type="entry name" value="Sec2_N"/>
</dbReference>
<feature type="region of interest" description="Disordered" evidence="3">
    <location>
        <begin position="1"/>
        <end position="24"/>
    </location>
</feature>
<feature type="region of interest" description="Disordered" evidence="3">
    <location>
        <begin position="59"/>
        <end position="107"/>
    </location>
</feature>
<dbReference type="PANTHER" id="PTHR14430:SF4">
    <property type="entry name" value="GDP_GTP EXCHANGE FACTOR SEC2 N-TERMINAL DOMAIN-CONTAINING PROTEIN"/>
    <property type="match status" value="1"/>
</dbReference>
<proteinExistence type="predicted"/>
<dbReference type="OrthoDB" id="5560525at2759"/>
<dbReference type="GO" id="GO:0051286">
    <property type="term" value="C:cell tip"/>
    <property type="evidence" value="ECO:0007669"/>
    <property type="project" value="TreeGrafter"/>
</dbReference>
<dbReference type="InterPro" id="IPR040351">
    <property type="entry name" value="RAB3IL/RAB3IP/Sec2"/>
</dbReference>
<feature type="coiled-coil region" evidence="2">
    <location>
        <begin position="132"/>
        <end position="202"/>
    </location>
</feature>
<dbReference type="GO" id="GO:0006887">
    <property type="term" value="P:exocytosis"/>
    <property type="evidence" value="ECO:0007669"/>
    <property type="project" value="TreeGrafter"/>
</dbReference>
<reference evidence="5 6" key="1">
    <citation type="journal article" date="2018" name="Front. Microbiol.">
        <title>Genome-Wide Analysis of Corynespora cassiicola Leaf Fall Disease Putative Effectors.</title>
        <authorList>
            <person name="Lopez D."/>
            <person name="Ribeiro S."/>
            <person name="Label P."/>
            <person name="Fumanal B."/>
            <person name="Venisse J.S."/>
            <person name="Kohler A."/>
            <person name="de Oliveira R.R."/>
            <person name="Labutti K."/>
            <person name="Lipzen A."/>
            <person name="Lail K."/>
            <person name="Bauer D."/>
            <person name="Ohm R.A."/>
            <person name="Barry K.W."/>
            <person name="Spatafora J."/>
            <person name="Grigoriev I.V."/>
            <person name="Martin F.M."/>
            <person name="Pujade-Renaud V."/>
        </authorList>
    </citation>
    <scope>NUCLEOTIDE SEQUENCE [LARGE SCALE GENOMIC DNA]</scope>
    <source>
        <strain evidence="5 6">Philippines</strain>
    </source>
</reference>
<evidence type="ECO:0000313" key="6">
    <source>
        <dbReference type="Proteomes" id="UP000240883"/>
    </source>
</evidence>
<dbReference type="Proteomes" id="UP000240883">
    <property type="component" value="Unassembled WGS sequence"/>
</dbReference>
<evidence type="ECO:0000256" key="1">
    <source>
        <dbReference type="ARBA" id="ARBA00023054"/>
    </source>
</evidence>
<evidence type="ECO:0000256" key="3">
    <source>
        <dbReference type="SAM" id="MobiDB-lite"/>
    </source>
</evidence>
<dbReference type="PANTHER" id="PTHR14430">
    <property type="entry name" value="RABIN3-RELATED"/>
    <property type="match status" value="1"/>
</dbReference>
<name>A0A2T2NM35_CORCC</name>
<dbReference type="EMBL" id="KZ678136">
    <property type="protein sequence ID" value="PSN66485.1"/>
    <property type="molecule type" value="Genomic_DNA"/>
</dbReference>
<sequence>MASEAHSCPTCGTHLPVEKEAGDAQRRIQELEAEVERLRVKATAAVDKCADYEDQLRAFKLPNGGLPRSNTASSLVPDDQQQQQSADDRPSTANSASAKPSRFSFLRRGSPAQVLPFGHSPSTSDSQLLAQLEQERALRAKAEERARKVDTEIEELSVQLFSQANEMVAAERKARAKLEARVEQLEKKDKDKAARLERLEQAVTRIDRVKALLAAPTPGSIAARK</sequence>
<dbReference type="Gene3D" id="6.10.140.910">
    <property type="match status" value="1"/>
</dbReference>
<accession>A0A2T2NM35</accession>